<accession>A0ABU8R3F1</accession>
<gene>
    <name evidence="1" type="ORF">V7V80_06740</name>
</gene>
<name>A0ABU8R3F1_9PSED</name>
<sequence>MLAMIGPVQASPELDKYGKEVEKKVTLRYQAYVQSCPNNRPAYECSGLLIRGVGDPRGKHFNAWDPPRKGATHDTSFSYVRIGISFERLAYAYTNGYIVSPPGQEQPDQLQLQPTCFYPVDGASDKRSDKGCGAYEDKKDSSAPCVVSSDIVTGAKAWFEAHSPIDDKAYDKRCAFSLKGPDVTEAFMTALAVVERASEKTTVPNDFKVTSWTAETAGALPVEAFFYNDEDKLIGLPIAQFNQCRFKHVTGREVPILRRVVLLLNLEPFEHTIENVNPPLAEVYPALKDMAFEHGTLRAAVKSIAPRAEGLMAYNSFSYYSQDQTGVQRCSEVLSAAAG</sequence>
<comment type="caution">
    <text evidence="1">The sequence shown here is derived from an EMBL/GenBank/DDBJ whole genome shotgun (WGS) entry which is preliminary data.</text>
</comment>
<dbReference type="EMBL" id="JBBHLD010000004">
    <property type="protein sequence ID" value="MEJ5904375.1"/>
    <property type="molecule type" value="Genomic_DNA"/>
</dbReference>
<evidence type="ECO:0008006" key="3">
    <source>
        <dbReference type="Google" id="ProtNLM"/>
    </source>
</evidence>
<reference evidence="1 2" key="1">
    <citation type="submission" date="2024-02" db="EMBL/GenBank/DDBJ databases">
        <title>Identification of pathogenicity and growth-promoting functions of Pseudomonas putida variants.</title>
        <authorList>
            <person name="Sun J."/>
        </authorList>
    </citation>
    <scope>NUCLEOTIDE SEQUENCE [LARGE SCALE GENOMIC DNA]</scope>
    <source>
        <strain evidence="1 2">A04</strain>
    </source>
</reference>
<dbReference type="Proteomes" id="UP001377692">
    <property type="component" value="Unassembled WGS sequence"/>
</dbReference>
<proteinExistence type="predicted"/>
<evidence type="ECO:0000313" key="1">
    <source>
        <dbReference type="EMBL" id="MEJ5904375.1"/>
    </source>
</evidence>
<evidence type="ECO:0000313" key="2">
    <source>
        <dbReference type="Proteomes" id="UP001377692"/>
    </source>
</evidence>
<organism evidence="1 2">
    <name type="scientific">Pseudomonas kermanshahensis</name>
    <dbReference type="NCBI Taxonomy" id="2745482"/>
    <lineage>
        <taxon>Bacteria</taxon>
        <taxon>Pseudomonadati</taxon>
        <taxon>Pseudomonadota</taxon>
        <taxon>Gammaproteobacteria</taxon>
        <taxon>Pseudomonadales</taxon>
        <taxon>Pseudomonadaceae</taxon>
        <taxon>Pseudomonas</taxon>
    </lineage>
</organism>
<keyword evidence="2" id="KW-1185">Reference proteome</keyword>
<protein>
    <recommendedName>
        <fullName evidence="3">Halovibrin</fullName>
    </recommendedName>
</protein>